<gene>
    <name evidence="8" type="primary">umuC</name>
    <name evidence="8" type="ORF">Maes01_02516</name>
</gene>
<dbReference type="Gene3D" id="3.40.1170.60">
    <property type="match status" value="1"/>
</dbReference>
<organism evidence="8 9">
    <name type="scientific">Microbulbifer aestuariivivens</name>
    <dbReference type="NCBI Taxonomy" id="1908308"/>
    <lineage>
        <taxon>Bacteria</taxon>
        <taxon>Pseudomonadati</taxon>
        <taxon>Pseudomonadota</taxon>
        <taxon>Gammaproteobacteria</taxon>
        <taxon>Cellvibrionales</taxon>
        <taxon>Microbulbiferaceae</taxon>
        <taxon>Microbulbifer</taxon>
    </lineage>
</organism>
<reference evidence="8 9" key="1">
    <citation type="submission" date="2024-02" db="EMBL/GenBank/DDBJ databases">
        <title>Microbulbifer aestuariivivens NBRC 112533.</title>
        <authorList>
            <person name="Ichikawa N."/>
            <person name="Katano-Makiyama Y."/>
            <person name="Hidaka K."/>
        </authorList>
    </citation>
    <scope>NUCLEOTIDE SEQUENCE [LARGE SCALE GENOMIC DNA]</scope>
    <source>
        <strain evidence="8 9">NBRC 112533</strain>
    </source>
</reference>
<dbReference type="RefSeq" id="WP_345552021.1">
    <property type="nucleotide sequence ID" value="NZ_BAABRT010000022.1"/>
</dbReference>
<dbReference type="Pfam" id="PF13438">
    <property type="entry name" value="DUF4113"/>
    <property type="match status" value="1"/>
</dbReference>
<dbReference type="InterPro" id="IPR025188">
    <property type="entry name" value="DUF4113"/>
</dbReference>
<evidence type="ECO:0000313" key="9">
    <source>
        <dbReference type="Proteomes" id="UP001408594"/>
    </source>
</evidence>
<keyword evidence="2" id="KW-0227">DNA damage</keyword>
<keyword evidence="3" id="KW-0741">SOS mutagenesis</keyword>
<keyword evidence="4" id="KW-0234">DNA repair</keyword>
<keyword evidence="9" id="KW-1185">Reference proteome</keyword>
<evidence type="ECO:0000256" key="4">
    <source>
        <dbReference type="ARBA" id="ARBA00023204"/>
    </source>
</evidence>
<feature type="compositionally biased region" description="Polar residues" evidence="6">
    <location>
        <begin position="379"/>
        <end position="388"/>
    </location>
</feature>
<proteinExistence type="inferred from homology"/>
<dbReference type="EMBL" id="BAABRT010000022">
    <property type="protein sequence ID" value="GAA5525938.1"/>
    <property type="molecule type" value="Genomic_DNA"/>
</dbReference>
<evidence type="ECO:0000259" key="7">
    <source>
        <dbReference type="PROSITE" id="PS50173"/>
    </source>
</evidence>
<dbReference type="InterPro" id="IPR050116">
    <property type="entry name" value="DNA_polymerase-Y"/>
</dbReference>
<sequence length="453" mass="50463">MKRWDHCATQIALVDVNNFYVSSERAFDPVIRHKPVAVYSNNDGCVIARCAEVKAMGVKMGVPEFEVRDLFRARGVVARSSNYALYHDMSMRFVASLEQFCPQVEQYSIDESFLHFHGFGAGLAEHCQRLVAAVQQWTSMPCCAGIAPTRTLAKAANHFAKTLGVPGGVLQVGSEYHRQQLLKQLPVGEVWGVGRRIARRLAMLDIHTAWDLAAAHVPTIRKAFGVTLERTLRELQGVPCIELAPLDQAKHEIVSGRMFGRRLTQFDDVMAAVANHVQLAGEKLSAQDGVTGRLTVSVQAREPGGDWRYLSGHAEFRPAVKDLQVLTAAARSALKEVFLAGREYRRASVCFSALERAREQQHDLFGSACGDRDNRDNQDNPSQQNNRVQQNNLDHHDHKERLSACLADINQRFGRGGVVLASARLSDEWQMKRAHLSPAYTTDFRQLPVARTG</sequence>
<dbReference type="Pfam" id="PF00817">
    <property type="entry name" value="IMS"/>
    <property type="match status" value="1"/>
</dbReference>
<dbReference type="InterPro" id="IPR043502">
    <property type="entry name" value="DNA/RNA_pol_sf"/>
</dbReference>
<evidence type="ECO:0000256" key="6">
    <source>
        <dbReference type="SAM" id="MobiDB-lite"/>
    </source>
</evidence>
<dbReference type="InterPro" id="IPR024728">
    <property type="entry name" value="PolY_HhH_motif"/>
</dbReference>
<evidence type="ECO:0000313" key="8">
    <source>
        <dbReference type="EMBL" id="GAA5525938.1"/>
    </source>
</evidence>
<name>A0ABP9WUJ1_9GAMM</name>
<dbReference type="Proteomes" id="UP001408594">
    <property type="component" value="Unassembled WGS sequence"/>
</dbReference>
<dbReference type="PANTHER" id="PTHR11076">
    <property type="entry name" value="DNA REPAIR POLYMERASE UMUC / TRANSFERASE FAMILY MEMBER"/>
    <property type="match status" value="1"/>
</dbReference>
<accession>A0ABP9WUJ1</accession>
<dbReference type="InterPro" id="IPR001126">
    <property type="entry name" value="UmuC"/>
</dbReference>
<comment type="caution">
    <text evidence="8">The sequence shown here is derived from an EMBL/GenBank/DDBJ whole genome shotgun (WGS) entry which is preliminary data.</text>
</comment>
<dbReference type="Gene3D" id="1.10.150.20">
    <property type="entry name" value="5' to 3' exonuclease, C-terminal subdomain"/>
    <property type="match status" value="1"/>
</dbReference>
<dbReference type="SUPFAM" id="SSF56672">
    <property type="entry name" value="DNA/RNA polymerases"/>
    <property type="match status" value="1"/>
</dbReference>
<dbReference type="PROSITE" id="PS50173">
    <property type="entry name" value="UMUC"/>
    <property type="match status" value="1"/>
</dbReference>
<evidence type="ECO:0000256" key="2">
    <source>
        <dbReference type="ARBA" id="ARBA00022763"/>
    </source>
</evidence>
<dbReference type="PANTHER" id="PTHR11076:SF34">
    <property type="entry name" value="PROTEIN UMUC"/>
    <property type="match status" value="1"/>
</dbReference>
<feature type="domain" description="UmuC" evidence="7">
    <location>
        <begin position="11"/>
        <end position="194"/>
    </location>
</feature>
<dbReference type="CDD" id="cd01700">
    <property type="entry name" value="PolY_Pol_V_umuC"/>
    <property type="match status" value="1"/>
</dbReference>
<dbReference type="Gene3D" id="3.30.70.270">
    <property type="match status" value="1"/>
</dbReference>
<evidence type="ECO:0000256" key="3">
    <source>
        <dbReference type="ARBA" id="ARBA00023199"/>
    </source>
</evidence>
<dbReference type="InterPro" id="IPR017961">
    <property type="entry name" value="DNA_pol_Y-fam_little_finger"/>
</dbReference>
<feature type="region of interest" description="Disordered" evidence="6">
    <location>
        <begin position="366"/>
        <end position="388"/>
    </location>
</feature>
<keyword evidence="5" id="KW-0742">SOS response</keyword>
<protein>
    <submittedName>
        <fullName evidence="8">Protein UmuC</fullName>
    </submittedName>
</protein>
<comment type="similarity">
    <text evidence="1">Belongs to the DNA polymerase type-Y family.</text>
</comment>
<evidence type="ECO:0000256" key="1">
    <source>
        <dbReference type="ARBA" id="ARBA00010945"/>
    </source>
</evidence>
<dbReference type="InterPro" id="IPR043128">
    <property type="entry name" value="Rev_trsase/Diguanyl_cyclase"/>
</dbReference>
<evidence type="ECO:0000256" key="5">
    <source>
        <dbReference type="ARBA" id="ARBA00023236"/>
    </source>
</evidence>
<dbReference type="Pfam" id="PF11799">
    <property type="entry name" value="IMS_C"/>
    <property type="match status" value="1"/>
</dbReference>
<dbReference type="Pfam" id="PF11798">
    <property type="entry name" value="IMS_HHH"/>
    <property type="match status" value="1"/>
</dbReference>